<evidence type="ECO:0000256" key="1">
    <source>
        <dbReference type="SAM" id="SignalP"/>
    </source>
</evidence>
<keyword evidence="1" id="KW-0732">Signal</keyword>
<comment type="caution">
    <text evidence="2">The sequence shown here is derived from an EMBL/GenBank/DDBJ whole genome shotgun (WGS) entry which is preliminary data.</text>
</comment>
<sequence>MQKPTFLRLLSTSLLLTAATVARAQDPFVPFFRSFSGLFTDSTDDGINNFTAPGTDIDFQDTAIPVNTAKSIFGNYNGATVSSYTHSDYAGFFAAKNYAQLGVTNVQNEGYYAIAGRGSHTTVEFFTPGALAERAVFHWHVTGNSNTPLGVAGSRIDFAAGSYGTTDFNGFFSIPTGPRMEEYGPGNFTYTLPMTLNQPIDLFYWSSAYIQINQPETTGHVGSSLSALADFSNTYVLDSIDLYDGSNTRLTNWTMQEVSSGEVMFNQDGRTAAAGSSAPEPTSLCLLVVGGTLVVVGRRRHSRAI</sequence>
<proteinExistence type="predicted"/>
<gene>
    <name evidence="2" type="ORF">HNQ39_004468</name>
</gene>
<accession>A0A7W9STN6</accession>
<evidence type="ECO:0000313" key="3">
    <source>
        <dbReference type="Proteomes" id="UP000520814"/>
    </source>
</evidence>
<feature type="signal peptide" evidence="1">
    <location>
        <begin position="1"/>
        <end position="24"/>
    </location>
</feature>
<evidence type="ECO:0008006" key="4">
    <source>
        <dbReference type="Google" id="ProtNLM"/>
    </source>
</evidence>
<dbReference type="EMBL" id="JACHGW010000004">
    <property type="protein sequence ID" value="MBB6052647.1"/>
    <property type="molecule type" value="Genomic_DNA"/>
</dbReference>
<dbReference type="AlphaFoldDB" id="A0A7W9STN6"/>
<name>A0A7W9STN6_ARMRO</name>
<dbReference type="Proteomes" id="UP000520814">
    <property type="component" value="Unassembled WGS sequence"/>
</dbReference>
<evidence type="ECO:0000313" key="2">
    <source>
        <dbReference type="EMBL" id="MBB6052647.1"/>
    </source>
</evidence>
<feature type="chain" id="PRO_5030668181" description="PEP-CTERM protein-sorting domain-containing protein" evidence="1">
    <location>
        <begin position="25"/>
        <end position="305"/>
    </location>
</feature>
<keyword evidence="3" id="KW-1185">Reference proteome</keyword>
<protein>
    <recommendedName>
        <fullName evidence="4">PEP-CTERM protein-sorting domain-containing protein</fullName>
    </recommendedName>
</protein>
<dbReference type="RefSeq" id="WP_184202070.1">
    <property type="nucleotide sequence ID" value="NZ_JACHGW010000004.1"/>
</dbReference>
<organism evidence="2 3">
    <name type="scientific">Armatimonas rosea</name>
    <dbReference type="NCBI Taxonomy" id="685828"/>
    <lineage>
        <taxon>Bacteria</taxon>
        <taxon>Bacillati</taxon>
        <taxon>Armatimonadota</taxon>
        <taxon>Armatimonadia</taxon>
        <taxon>Armatimonadales</taxon>
        <taxon>Armatimonadaceae</taxon>
        <taxon>Armatimonas</taxon>
    </lineage>
</organism>
<reference evidence="2 3" key="1">
    <citation type="submission" date="2020-08" db="EMBL/GenBank/DDBJ databases">
        <title>Genomic Encyclopedia of Type Strains, Phase IV (KMG-IV): sequencing the most valuable type-strain genomes for metagenomic binning, comparative biology and taxonomic classification.</title>
        <authorList>
            <person name="Goeker M."/>
        </authorList>
    </citation>
    <scope>NUCLEOTIDE SEQUENCE [LARGE SCALE GENOMIC DNA]</scope>
    <source>
        <strain evidence="2 3">DSM 23562</strain>
    </source>
</reference>